<evidence type="ECO:0000313" key="3">
    <source>
        <dbReference type="Proteomes" id="UP000823749"/>
    </source>
</evidence>
<name>A0AAV6J7T5_9ERIC</name>
<comment type="caution">
    <text evidence="2">The sequence shown here is derived from an EMBL/GenBank/DDBJ whole genome shotgun (WGS) entry which is preliminary data.</text>
</comment>
<feature type="compositionally biased region" description="Polar residues" evidence="1">
    <location>
        <begin position="69"/>
        <end position="82"/>
    </location>
</feature>
<organism evidence="2 3">
    <name type="scientific">Rhododendron griersonianum</name>
    <dbReference type="NCBI Taxonomy" id="479676"/>
    <lineage>
        <taxon>Eukaryota</taxon>
        <taxon>Viridiplantae</taxon>
        <taxon>Streptophyta</taxon>
        <taxon>Embryophyta</taxon>
        <taxon>Tracheophyta</taxon>
        <taxon>Spermatophyta</taxon>
        <taxon>Magnoliopsida</taxon>
        <taxon>eudicotyledons</taxon>
        <taxon>Gunneridae</taxon>
        <taxon>Pentapetalae</taxon>
        <taxon>asterids</taxon>
        <taxon>Ericales</taxon>
        <taxon>Ericaceae</taxon>
        <taxon>Ericoideae</taxon>
        <taxon>Rhodoreae</taxon>
        <taxon>Rhododendron</taxon>
    </lineage>
</organism>
<reference evidence="2" key="1">
    <citation type="submission" date="2020-08" db="EMBL/GenBank/DDBJ databases">
        <title>Plant Genome Project.</title>
        <authorList>
            <person name="Zhang R.-G."/>
        </authorList>
    </citation>
    <scope>NUCLEOTIDE SEQUENCE</scope>
    <source>
        <strain evidence="2">WSP0</strain>
        <tissue evidence="2">Leaf</tissue>
    </source>
</reference>
<feature type="region of interest" description="Disordered" evidence="1">
    <location>
        <begin position="26"/>
        <end position="82"/>
    </location>
</feature>
<evidence type="ECO:0000313" key="2">
    <source>
        <dbReference type="EMBL" id="KAG5535832.1"/>
    </source>
</evidence>
<dbReference type="PANTHER" id="PTHR47584:SF14">
    <property type="entry name" value="L10-INTERACTING MYB DOMAIN-CONTAINING PROTEIN-LIKE"/>
    <property type="match status" value="1"/>
</dbReference>
<feature type="compositionally biased region" description="Basic residues" evidence="1">
    <location>
        <begin position="34"/>
        <end position="44"/>
    </location>
</feature>
<evidence type="ECO:0000256" key="1">
    <source>
        <dbReference type="SAM" id="MobiDB-lite"/>
    </source>
</evidence>
<proteinExistence type="predicted"/>
<dbReference type="EMBL" id="JACTNZ010000008">
    <property type="protein sequence ID" value="KAG5535832.1"/>
    <property type="molecule type" value="Genomic_DNA"/>
</dbReference>
<dbReference type="PANTHER" id="PTHR47584">
    <property type="match status" value="1"/>
</dbReference>
<dbReference type="Proteomes" id="UP000823749">
    <property type="component" value="Chromosome 8"/>
</dbReference>
<dbReference type="AlphaFoldDB" id="A0AAV6J7T5"/>
<dbReference type="InterPro" id="IPR045026">
    <property type="entry name" value="LIMYB"/>
</dbReference>
<keyword evidence="3" id="KW-1185">Reference proteome</keyword>
<accession>A0AAV6J7T5</accession>
<gene>
    <name evidence="2" type="ORF">RHGRI_023561</name>
</gene>
<protein>
    <submittedName>
        <fullName evidence="2">Uncharacterized protein</fullName>
    </submittedName>
</protein>
<sequence>MEKVGCSHCGNIVACQGEIVAADDDGYSSDGPVHSRRAHERKKAISAEDLSPTKKQLTTRTKKRKGHASPTSSANSVVGENNVQAGHKDAKQFKSKGLDHYDILVELCEGTSATGAFVGYPSTLGCPTAEAEREIMRQGKPIRMADQMLMDSRGKRKSDGTADQFSITDCITALDEIASCFDEEKYYKAYDMLAFGPPNGRQGFMGLSTERRIGWVERLK</sequence>